<feature type="transmembrane region" description="Helical" evidence="10">
    <location>
        <begin position="12"/>
        <end position="31"/>
    </location>
</feature>
<dbReference type="PROSITE" id="PS01327">
    <property type="entry name" value="MSCL"/>
    <property type="match status" value="1"/>
</dbReference>
<evidence type="ECO:0000256" key="8">
    <source>
        <dbReference type="ARBA" id="ARBA00023136"/>
    </source>
</evidence>
<dbReference type="GO" id="GO:0005886">
    <property type="term" value="C:plasma membrane"/>
    <property type="evidence" value="ECO:0007669"/>
    <property type="project" value="UniProtKB-SubCell"/>
</dbReference>
<dbReference type="HAMAP" id="MF_00115">
    <property type="entry name" value="MscL"/>
    <property type="match status" value="1"/>
</dbReference>
<dbReference type="EMBL" id="AODH01000006">
    <property type="protein sequence ID" value="EUJ41888.1"/>
    <property type="molecule type" value="Genomic_DNA"/>
</dbReference>
<gene>
    <name evidence="10 11" type="primary">mscL</name>
    <name evidence="11" type="ORF">BCAMP_01870</name>
</gene>
<keyword evidence="9 10" id="KW-0407">Ion channel</keyword>
<dbReference type="PANTHER" id="PTHR30266:SF2">
    <property type="entry name" value="LARGE-CONDUCTANCE MECHANOSENSITIVE CHANNEL"/>
    <property type="match status" value="1"/>
</dbReference>
<accession>W7D9G5</accession>
<comment type="subunit">
    <text evidence="10">Homopentamer.</text>
</comment>
<dbReference type="InterPro" id="IPR019823">
    <property type="entry name" value="Mechanosensitive_channel_CS"/>
</dbReference>
<dbReference type="RefSeq" id="WP_035313167.1">
    <property type="nucleotide sequence ID" value="NZ_AODH01000006.1"/>
</dbReference>
<evidence type="ECO:0000256" key="6">
    <source>
        <dbReference type="ARBA" id="ARBA00022989"/>
    </source>
</evidence>
<dbReference type="STRING" id="1265861.BCAMP_01870"/>
<name>W7D9G5_9LIST</name>
<keyword evidence="8 10" id="KW-0472">Membrane</keyword>
<keyword evidence="6 10" id="KW-1133">Transmembrane helix</keyword>
<evidence type="ECO:0000256" key="3">
    <source>
        <dbReference type="ARBA" id="ARBA00022448"/>
    </source>
</evidence>
<dbReference type="PRINTS" id="PR01264">
    <property type="entry name" value="MECHCHANNEL"/>
</dbReference>
<dbReference type="PANTHER" id="PTHR30266">
    <property type="entry name" value="MECHANOSENSITIVE CHANNEL MSCL"/>
    <property type="match status" value="1"/>
</dbReference>
<dbReference type="Gene3D" id="1.10.1200.120">
    <property type="entry name" value="Large-conductance mechanosensitive channel, MscL, domain 1"/>
    <property type="match status" value="1"/>
</dbReference>
<organism evidence="11 12">
    <name type="scientific">Brochothrix campestris FSL F6-1037</name>
    <dbReference type="NCBI Taxonomy" id="1265861"/>
    <lineage>
        <taxon>Bacteria</taxon>
        <taxon>Bacillati</taxon>
        <taxon>Bacillota</taxon>
        <taxon>Bacilli</taxon>
        <taxon>Bacillales</taxon>
        <taxon>Listeriaceae</taxon>
        <taxon>Brochothrix</taxon>
    </lineage>
</organism>
<keyword evidence="12" id="KW-1185">Reference proteome</keyword>
<dbReference type="Pfam" id="PF01741">
    <property type="entry name" value="MscL"/>
    <property type="match status" value="1"/>
</dbReference>
<evidence type="ECO:0000256" key="2">
    <source>
        <dbReference type="ARBA" id="ARBA00007254"/>
    </source>
</evidence>
<dbReference type="InterPro" id="IPR001185">
    <property type="entry name" value="MS_channel"/>
</dbReference>
<feature type="transmembrane region" description="Helical" evidence="10">
    <location>
        <begin position="69"/>
        <end position="87"/>
    </location>
</feature>
<comment type="function">
    <text evidence="10">Channel that opens in response to stretch forces in the membrane lipid bilayer. May participate in the regulation of osmotic pressure changes within the cell.</text>
</comment>
<dbReference type="NCBIfam" id="TIGR00220">
    <property type="entry name" value="mscL"/>
    <property type="match status" value="1"/>
</dbReference>
<keyword evidence="3 10" id="KW-0813">Transport</keyword>
<comment type="similarity">
    <text evidence="2 10">Belongs to the MscL family.</text>
</comment>
<dbReference type="AlphaFoldDB" id="W7D9G5"/>
<dbReference type="OrthoDB" id="9810350at2"/>
<comment type="caution">
    <text evidence="11">The sequence shown here is derived from an EMBL/GenBank/DDBJ whole genome shotgun (WGS) entry which is preliminary data.</text>
</comment>
<comment type="subcellular location">
    <subcellularLocation>
        <location evidence="1 10">Cell membrane</location>
        <topology evidence="1 10">Multi-pass membrane protein</topology>
    </subcellularLocation>
</comment>
<dbReference type="PATRIC" id="fig|1265861.3.peg.362"/>
<proteinExistence type="inferred from homology"/>
<dbReference type="InterPro" id="IPR036019">
    <property type="entry name" value="MscL_channel"/>
</dbReference>
<dbReference type="GO" id="GO:0008381">
    <property type="term" value="F:mechanosensitive monoatomic ion channel activity"/>
    <property type="evidence" value="ECO:0007669"/>
    <property type="project" value="UniProtKB-UniRule"/>
</dbReference>
<keyword evidence="5 10" id="KW-0812">Transmembrane</keyword>
<feature type="transmembrane region" description="Helical" evidence="10">
    <location>
        <begin position="38"/>
        <end position="57"/>
    </location>
</feature>
<evidence type="ECO:0000256" key="9">
    <source>
        <dbReference type="ARBA" id="ARBA00023303"/>
    </source>
</evidence>
<evidence type="ECO:0000256" key="1">
    <source>
        <dbReference type="ARBA" id="ARBA00004651"/>
    </source>
</evidence>
<evidence type="ECO:0000256" key="5">
    <source>
        <dbReference type="ARBA" id="ARBA00022692"/>
    </source>
</evidence>
<evidence type="ECO:0000256" key="4">
    <source>
        <dbReference type="ARBA" id="ARBA00022475"/>
    </source>
</evidence>
<evidence type="ECO:0000313" key="11">
    <source>
        <dbReference type="EMBL" id="EUJ41888.1"/>
    </source>
</evidence>
<keyword evidence="7 10" id="KW-0406">Ion transport</keyword>
<reference evidence="11 12" key="1">
    <citation type="submission" date="2012-12" db="EMBL/GenBank/DDBJ databases">
        <title>Novel taxa of Listeriaceae from agricultural environments in the United States.</title>
        <authorList>
            <person name="den Bakker H.C."/>
            <person name="Allred A."/>
            <person name="Warchocki S."/>
            <person name="Wright E.M."/>
            <person name="Burrell A."/>
            <person name="Nightingale K.K."/>
            <person name="Kephart D."/>
            <person name="Wiedmann M."/>
        </authorList>
    </citation>
    <scope>NUCLEOTIDE SEQUENCE [LARGE SCALE GENOMIC DNA]</scope>
    <source>
        <strain evidence="11 12">FSL F6-1037</strain>
    </source>
</reference>
<dbReference type="Proteomes" id="UP000019243">
    <property type="component" value="Unassembled WGS sequence"/>
</dbReference>
<sequence>MWKEFKEFALKGNVLDLAVGVIIGGAFGVIVKSLVDDIIMPLVGIIIGGINVSDLAIKVGEATLKYGLFLQSIINFLIIAFSIFMFLKVANTLMRKRGQEAEVVEAVEETKTEQYLKRNR</sequence>
<evidence type="ECO:0000256" key="10">
    <source>
        <dbReference type="HAMAP-Rule" id="MF_00115"/>
    </source>
</evidence>
<protein>
    <recommendedName>
        <fullName evidence="10">Large-conductance mechanosensitive channel</fullName>
    </recommendedName>
</protein>
<dbReference type="SUPFAM" id="SSF81330">
    <property type="entry name" value="Gated mechanosensitive channel"/>
    <property type="match status" value="1"/>
</dbReference>
<keyword evidence="4 10" id="KW-1003">Cell membrane</keyword>
<evidence type="ECO:0000313" key="12">
    <source>
        <dbReference type="Proteomes" id="UP000019243"/>
    </source>
</evidence>
<evidence type="ECO:0000256" key="7">
    <source>
        <dbReference type="ARBA" id="ARBA00023065"/>
    </source>
</evidence>
<dbReference type="InterPro" id="IPR037673">
    <property type="entry name" value="MSC/AndL"/>
</dbReference>